<evidence type="ECO:0008006" key="5">
    <source>
        <dbReference type="Google" id="ProtNLM"/>
    </source>
</evidence>
<protein>
    <recommendedName>
        <fullName evidence="5">DUF2125 domain-containing protein</fullName>
    </recommendedName>
</protein>
<sequence>MPRFAATITALPLAALCAGGALADVTPEEVWAIYETYTESFGIEVSAGSVRNGSALQLSDVTLTIPLPQDFGQIAATLPDMELVDQGDGTVRLVYPESMDMALTAKIGPPGEQLSGDATLSMTMAGQETTFSGTADSMVVESSLASFEMALTDLALRGDPDLEEIDESWVALTASGESISSTSNISQTGGMLTISTDSTTGPSAYRIALTGPNGENISETTGSSESGSSTAMMIVPTDGIDWLDMGGELRRGLSLTATSTSRGAVQSSSTGEAEFMQTDSTSRSESTTGAFSFSAAGLALGGAATGTTITYSVTPMMPFDIEASLDEISLQLALPLLTTETPQQAGLQIALDGLTVADQLWGLVDPAAILPRDPASMRFEISSEVRLLADVFDYEKILPMLDAEQMPLELGKVIIGALNASAAGVTLTSSGAFTFDFTDFDTFDGLPRIEGSASAEASGVNTLIDRLITMGLITEEDAMGGRMALGMFTTAAGNDVVTSTVEFTEDGGIVVNGMRMP</sequence>
<dbReference type="HOGENOM" id="CLU_041418_0_0_5"/>
<keyword evidence="4" id="KW-1185">Reference proteome</keyword>
<dbReference type="Proteomes" id="UP000003635">
    <property type="component" value="Unassembled WGS sequence"/>
</dbReference>
<keyword evidence="2" id="KW-0732">Signal</keyword>
<feature type="region of interest" description="Disordered" evidence="1">
    <location>
        <begin position="260"/>
        <end position="286"/>
    </location>
</feature>
<evidence type="ECO:0000313" key="4">
    <source>
        <dbReference type="Proteomes" id="UP000003635"/>
    </source>
</evidence>
<comment type="caution">
    <text evidence="3">The sequence shown here is derived from an EMBL/GenBank/DDBJ whole genome shotgun (WGS) entry which is preliminary data.</text>
</comment>
<dbReference type="AlphaFoldDB" id="Q2CJH4"/>
<feature type="signal peptide" evidence="2">
    <location>
        <begin position="1"/>
        <end position="23"/>
    </location>
</feature>
<proteinExistence type="predicted"/>
<dbReference type="STRING" id="314256.OG2516_11896"/>
<dbReference type="eggNOG" id="COG3595">
    <property type="taxonomic scope" value="Bacteria"/>
</dbReference>
<name>Q2CJH4_OCEGH</name>
<evidence type="ECO:0000313" key="3">
    <source>
        <dbReference type="EMBL" id="EAR53165.1"/>
    </source>
</evidence>
<evidence type="ECO:0000256" key="1">
    <source>
        <dbReference type="SAM" id="MobiDB-lite"/>
    </source>
</evidence>
<dbReference type="EMBL" id="AAOT01000001">
    <property type="protein sequence ID" value="EAR53165.1"/>
    <property type="molecule type" value="Genomic_DNA"/>
</dbReference>
<dbReference type="OrthoDB" id="7791409at2"/>
<reference evidence="3 4" key="1">
    <citation type="journal article" date="2010" name="J. Bacteriol.">
        <title>Genome sequences of Oceanicola granulosus HTCC2516(T) and Oceanicola batsensis HTCC2597(TDelta).</title>
        <authorList>
            <person name="Thrash J.C."/>
            <person name="Cho J.C."/>
            <person name="Vergin K.L."/>
            <person name="Giovannoni S.J."/>
        </authorList>
    </citation>
    <scope>NUCLEOTIDE SEQUENCE [LARGE SCALE GENOMIC DNA]</scope>
    <source>
        <strain evidence="4">ATCC BAA-861 / DSM 15982 / KCTC 12143 / HTCC2516</strain>
    </source>
</reference>
<feature type="chain" id="PRO_5004207340" description="DUF2125 domain-containing protein" evidence="2">
    <location>
        <begin position="24"/>
        <end position="517"/>
    </location>
</feature>
<feature type="region of interest" description="Disordered" evidence="1">
    <location>
        <begin position="210"/>
        <end position="230"/>
    </location>
</feature>
<accession>Q2CJH4</accession>
<organism evidence="3 4">
    <name type="scientific">Oceanicola granulosus (strain ATCC BAA-861 / DSM 15982 / KCTC 12143 / HTCC2516)</name>
    <dbReference type="NCBI Taxonomy" id="314256"/>
    <lineage>
        <taxon>Bacteria</taxon>
        <taxon>Pseudomonadati</taxon>
        <taxon>Pseudomonadota</taxon>
        <taxon>Alphaproteobacteria</taxon>
        <taxon>Rhodobacterales</taxon>
        <taxon>Roseobacteraceae</taxon>
        <taxon>Oceanicola</taxon>
    </lineage>
</organism>
<gene>
    <name evidence="3" type="ORF">OG2516_11896</name>
</gene>
<feature type="compositionally biased region" description="Low complexity" evidence="1">
    <location>
        <begin position="218"/>
        <end position="230"/>
    </location>
</feature>
<evidence type="ECO:0000256" key="2">
    <source>
        <dbReference type="SAM" id="SignalP"/>
    </source>
</evidence>
<dbReference type="RefSeq" id="WP_007255899.1">
    <property type="nucleotide sequence ID" value="NZ_CH724107.1"/>
</dbReference>